<reference evidence="1" key="1">
    <citation type="submission" date="2014-01" db="EMBL/GenBank/DDBJ databases">
        <title>The genome of the white-rot fungus Pycnoporus cinnabarinus: a basidiomycete model with a versatile arsenal for lignocellulosic biomass breakdown.</title>
        <authorList>
            <person name="Levasseur A."/>
            <person name="Lomascolo A."/>
            <person name="Ruiz-Duenas F.J."/>
            <person name="Uzan E."/>
            <person name="Piumi F."/>
            <person name="Kues U."/>
            <person name="Ram A.F.J."/>
            <person name="Murat C."/>
            <person name="Haon M."/>
            <person name="Benoit I."/>
            <person name="Arfi Y."/>
            <person name="Chevret D."/>
            <person name="Drula E."/>
            <person name="Kwon M.J."/>
            <person name="Gouret P."/>
            <person name="Lesage-Meessen L."/>
            <person name="Lombard V."/>
            <person name="Mariette J."/>
            <person name="Noirot C."/>
            <person name="Park J."/>
            <person name="Patyshakuliyeva A."/>
            <person name="Wieneger R.A.B."/>
            <person name="Wosten H.A.B."/>
            <person name="Martin F."/>
            <person name="Coutinho P.M."/>
            <person name="de Vries R."/>
            <person name="Martinez A.T."/>
            <person name="Klopp C."/>
            <person name="Pontarotti P."/>
            <person name="Henrissat B."/>
            <person name="Record E."/>
        </authorList>
    </citation>
    <scope>NUCLEOTIDE SEQUENCE [LARGE SCALE GENOMIC DNA]</scope>
    <source>
        <strain evidence="1">BRFM137</strain>
    </source>
</reference>
<organism evidence="1 2">
    <name type="scientific">Pycnoporus cinnabarinus</name>
    <name type="common">Cinnabar-red polypore</name>
    <name type="synonym">Trametes cinnabarina</name>
    <dbReference type="NCBI Taxonomy" id="5643"/>
    <lineage>
        <taxon>Eukaryota</taxon>
        <taxon>Fungi</taxon>
        <taxon>Dikarya</taxon>
        <taxon>Basidiomycota</taxon>
        <taxon>Agaricomycotina</taxon>
        <taxon>Agaricomycetes</taxon>
        <taxon>Polyporales</taxon>
        <taxon>Polyporaceae</taxon>
        <taxon>Trametes</taxon>
    </lineage>
</organism>
<gene>
    <name evidence="1" type="ORF">BN946_scf184843.g24</name>
</gene>
<sequence length="94" mass="10546">MTRFLGPVSDAQRVAVLRFTESALRQQGPFVEGICARLVLTEVALLPREEDGKVRARVVFEIDMTPGAQRTEMAAGYRELIPLARYAKLYRHAA</sequence>
<evidence type="ECO:0000313" key="1">
    <source>
        <dbReference type="EMBL" id="CDO70335.1"/>
    </source>
</evidence>
<dbReference type="HOGENOM" id="CLU_2387274_0_0_1"/>
<dbReference type="EMBL" id="CCBP010000076">
    <property type="protein sequence ID" value="CDO70335.1"/>
    <property type="molecule type" value="Genomic_DNA"/>
</dbReference>
<name>A0A060S7M0_PYCCI</name>
<evidence type="ECO:0000313" key="2">
    <source>
        <dbReference type="Proteomes" id="UP000029665"/>
    </source>
</evidence>
<accession>A0A060S7M0</accession>
<keyword evidence="2" id="KW-1185">Reference proteome</keyword>
<dbReference type="AlphaFoldDB" id="A0A060S7M0"/>
<proteinExistence type="predicted"/>
<comment type="caution">
    <text evidence="1">The sequence shown here is derived from an EMBL/GenBank/DDBJ whole genome shotgun (WGS) entry which is preliminary data.</text>
</comment>
<dbReference type="OMA" id="QGTCFAS"/>
<protein>
    <submittedName>
        <fullName evidence="1">Uncharacterized protein</fullName>
    </submittedName>
</protein>
<dbReference type="Proteomes" id="UP000029665">
    <property type="component" value="Unassembled WGS sequence"/>
</dbReference>
<dbReference type="OrthoDB" id="2831072at2759"/>